<feature type="compositionally biased region" description="Acidic residues" evidence="1">
    <location>
        <begin position="58"/>
        <end position="77"/>
    </location>
</feature>
<dbReference type="OrthoDB" id="10597908at2759"/>
<evidence type="ECO:0000313" key="3">
    <source>
        <dbReference type="Proteomes" id="UP000266673"/>
    </source>
</evidence>
<dbReference type="Proteomes" id="UP000266673">
    <property type="component" value="Unassembled WGS sequence"/>
</dbReference>
<comment type="caution">
    <text evidence="2">The sequence shown here is derived from an EMBL/GenBank/DDBJ whole genome shotgun (WGS) entry which is preliminary data.</text>
</comment>
<protein>
    <submittedName>
        <fullName evidence="2">Uncharacterized protein</fullName>
    </submittedName>
</protein>
<evidence type="ECO:0000256" key="1">
    <source>
        <dbReference type="SAM" id="MobiDB-lite"/>
    </source>
</evidence>
<proteinExistence type="predicted"/>
<reference evidence="2 3" key="1">
    <citation type="submission" date="2018-06" db="EMBL/GenBank/DDBJ databases">
        <title>Comparative genomics reveals the genomic features of Rhizophagus irregularis, R. cerebriforme, R. diaphanum and Gigaspora rosea, and their symbiotic lifestyle signature.</title>
        <authorList>
            <person name="Morin E."/>
            <person name="San Clemente H."/>
            <person name="Chen E.C.H."/>
            <person name="De La Providencia I."/>
            <person name="Hainaut M."/>
            <person name="Kuo A."/>
            <person name="Kohler A."/>
            <person name="Murat C."/>
            <person name="Tang N."/>
            <person name="Roy S."/>
            <person name="Loubradou J."/>
            <person name="Henrissat B."/>
            <person name="Grigoriev I.V."/>
            <person name="Corradi N."/>
            <person name="Roux C."/>
            <person name="Martin F.M."/>
        </authorList>
    </citation>
    <scope>NUCLEOTIDE SEQUENCE [LARGE SCALE GENOMIC DNA]</scope>
    <source>
        <strain evidence="2 3">DAOM 194757</strain>
    </source>
</reference>
<dbReference type="EMBL" id="QKWP01000134">
    <property type="protein sequence ID" value="RIB26491.1"/>
    <property type="molecule type" value="Genomic_DNA"/>
</dbReference>
<keyword evidence="3" id="KW-1185">Reference proteome</keyword>
<feature type="region of interest" description="Disordered" evidence="1">
    <location>
        <begin position="55"/>
        <end position="93"/>
    </location>
</feature>
<gene>
    <name evidence="2" type="ORF">C2G38_2163235</name>
</gene>
<evidence type="ECO:0000313" key="2">
    <source>
        <dbReference type="EMBL" id="RIB26491.1"/>
    </source>
</evidence>
<sequence>MNKENLNKIEGTELNKIPMKFYDRNDGIVEMKGIYDEEIVIYEHDFDNNEVKAVDNNAEIDSDDNVDSNSYEIDDANEDVKEDASMKNELDVV</sequence>
<feature type="compositionally biased region" description="Basic and acidic residues" evidence="1">
    <location>
        <begin position="78"/>
        <end position="93"/>
    </location>
</feature>
<organism evidence="2 3">
    <name type="scientific">Gigaspora rosea</name>
    <dbReference type="NCBI Taxonomy" id="44941"/>
    <lineage>
        <taxon>Eukaryota</taxon>
        <taxon>Fungi</taxon>
        <taxon>Fungi incertae sedis</taxon>
        <taxon>Mucoromycota</taxon>
        <taxon>Glomeromycotina</taxon>
        <taxon>Glomeromycetes</taxon>
        <taxon>Diversisporales</taxon>
        <taxon>Gigasporaceae</taxon>
        <taxon>Gigaspora</taxon>
    </lineage>
</organism>
<name>A0A397VXF2_9GLOM</name>
<accession>A0A397VXF2</accession>
<dbReference type="AlphaFoldDB" id="A0A397VXF2"/>